<sequence length="274" mass="30954">MEWTPQYSVYLPPGYDTGSRLYPVIYLLPGGAGQSHRDWFLKGDASQTFDQLILSGEVQPFIAISPDPRRTPQPQFNTYYLNDVSGETRYKDMFLDGLVPHVEETYRALDDPEFRGIIGLSMGGFASLLFSLERPDMFVAAAALSPAIRTDDQILAMDQAGFDRRYGLTWGEGLVGQDRLTDKYYADNVFAMIEGADRDTIEATEYFIDVGSNDIFFEGSVHLHNLLRSEGETERTLSGDHRFMVREGGHTWDYWRSGLPEAVRFVNSAMQADL</sequence>
<dbReference type="SUPFAM" id="SSF53474">
    <property type="entry name" value="alpha/beta-Hydrolases"/>
    <property type="match status" value="1"/>
</dbReference>
<keyword evidence="2" id="KW-1185">Reference proteome</keyword>
<proteinExistence type="predicted"/>
<dbReference type="STRING" id="1379903.ATO8_16590"/>
<dbReference type="InterPro" id="IPR000801">
    <property type="entry name" value="Esterase-like"/>
</dbReference>
<name>W4HHC4_9RHOB</name>
<accession>W4HHC4</accession>
<dbReference type="eggNOG" id="COG0627">
    <property type="taxonomic scope" value="Bacteria"/>
</dbReference>
<comment type="caution">
    <text evidence="1">The sequence shown here is derived from an EMBL/GenBank/DDBJ whole genome shotgun (WGS) entry which is preliminary data.</text>
</comment>
<reference evidence="1 2" key="1">
    <citation type="journal article" date="2014" name="Antonie Van Leeuwenhoek">
        <title>Roseivivax atlanticus sp. nov., isolated from surface seawater of the Atlantic Ocean.</title>
        <authorList>
            <person name="Li G."/>
            <person name="Lai Q."/>
            <person name="Liu X."/>
            <person name="Sun F."/>
            <person name="Shao Z."/>
        </authorList>
    </citation>
    <scope>NUCLEOTIDE SEQUENCE [LARGE SCALE GENOMIC DNA]</scope>
    <source>
        <strain evidence="1 2">22II-s10s</strain>
    </source>
</reference>
<gene>
    <name evidence="1" type="ORF">ATO8_16590</name>
</gene>
<organism evidence="1 2">
    <name type="scientific">Roseivivax marinus</name>
    <dbReference type="NCBI Taxonomy" id="1379903"/>
    <lineage>
        <taxon>Bacteria</taxon>
        <taxon>Pseudomonadati</taxon>
        <taxon>Pseudomonadota</taxon>
        <taxon>Alphaproteobacteria</taxon>
        <taxon>Rhodobacterales</taxon>
        <taxon>Roseobacteraceae</taxon>
        <taxon>Roseivivax</taxon>
    </lineage>
</organism>
<dbReference type="AlphaFoldDB" id="W4HHC4"/>
<dbReference type="Gene3D" id="3.40.50.1820">
    <property type="entry name" value="alpha/beta hydrolase"/>
    <property type="match status" value="1"/>
</dbReference>
<dbReference type="EMBL" id="AQQW01000011">
    <property type="protein sequence ID" value="ETW11551.1"/>
    <property type="molecule type" value="Genomic_DNA"/>
</dbReference>
<dbReference type="PANTHER" id="PTHR48098">
    <property type="entry name" value="ENTEROCHELIN ESTERASE-RELATED"/>
    <property type="match status" value="1"/>
</dbReference>
<dbReference type="Proteomes" id="UP000019063">
    <property type="component" value="Unassembled WGS sequence"/>
</dbReference>
<evidence type="ECO:0000313" key="2">
    <source>
        <dbReference type="Proteomes" id="UP000019063"/>
    </source>
</evidence>
<evidence type="ECO:0000313" key="1">
    <source>
        <dbReference type="EMBL" id="ETW11551.1"/>
    </source>
</evidence>
<dbReference type="RefSeq" id="WP_043846111.1">
    <property type="nucleotide sequence ID" value="NZ_AQQW01000011.1"/>
</dbReference>
<dbReference type="InterPro" id="IPR029058">
    <property type="entry name" value="AB_hydrolase_fold"/>
</dbReference>
<dbReference type="PANTHER" id="PTHR48098:SF1">
    <property type="entry name" value="DIACYLGLYCEROL ACYLTRANSFERASE_MYCOLYLTRANSFERASE AG85A"/>
    <property type="match status" value="1"/>
</dbReference>
<dbReference type="InterPro" id="IPR050583">
    <property type="entry name" value="Mycobacterial_A85_antigen"/>
</dbReference>
<protein>
    <submittedName>
        <fullName evidence="1">Esterase</fullName>
    </submittedName>
</protein>
<dbReference type="Pfam" id="PF00756">
    <property type="entry name" value="Esterase"/>
    <property type="match status" value="1"/>
</dbReference>